<dbReference type="OMA" id="HENCYLA"/>
<sequence length="340" mass="38602">MNLRQFQRKKKINANILYLSIDPIYSRIMVGTKTGAQVYNIKIQNVGIVELINNKFVTFVGAGEQPELSPRVLFFYNYLKNKKLSNLTVIHNITALKKSRTKLVIVTAKKTYIYSIPKLELLKIFDVENPKGLCEIAYENEYLAFPDPKNPGNIQLYDTQNNKEFQSLICHKSGISAFAFNKQGTLLATTSEKGTIVRVFETNNLGKRKFKFRRGTTNAKIYSIAFSSQSSYLCLTSNRETVHVFKIPKKEKKNKLELNSLISEKLDFGRAFAHATIDHLIQDLNQDLTIKNEQNSVESKIIDETSFVLISGEGKVLTYSFDPKKGGKCGLQSQNSLLDF</sequence>
<organism evidence="4 5">
    <name type="scientific">Anaeramoeba ignava</name>
    <name type="common">Anaerobic marine amoeba</name>
    <dbReference type="NCBI Taxonomy" id="1746090"/>
    <lineage>
        <taxon>Eukaryota</taxon>
        <taxon>Metamonada</taxon>
        <taxon>Anaeramoebidae</taxon>
        <taxon>Anaeramoeba</taxon>
    </lineage>
</organism>
<keyword evidence="1" id="KW-0853">WD repeat</keyword>
<dbReference type="InterPro" id="IPR048720">
    <property type="entry name" value="PROPPIN"/>
</dbReference>
<dbReference type="AlphaFoldDB" id="A0A9Q0M036"/>
<evidence type="ECO:0000256" key="3">
    <source>
        <dbReference type="ARBA" id="ARBA00025740"/>
    </source>
</evidence>
<dbReference type="SUPFAM" id="SSF50978">
    <property type="entry name" value="WD40 repeat-like"/>
    <property type="match status" value="1"/>
</dbReference>
<dbReference type="OrthoDB" id="1667587at2759"/>
<reference evidence="4" key="1">
    <citation type="submission" date="2022-10" db="EMBL/GenBank/DDBJ databases">
        <title>Novel sulphate-reducing endosymbionts in the free-living metamonad Anaeramoeba.</title>
        <authorList>
            <person name="Jerlstrom-Hultqvist J."/>
            <person name="Cepicka I."/>
            <person name="Gallot-Lavallee L."/>
            <person name="Salas-Leiva D."/>
            <person name="Curtis B.A."/>
            <person name="Zahonova K."/>
            <person name="Pipaliya S."/>
            <person name="Dacks J."/>
            <person name="Roger A.J."/>
        </authorList>
    </citation>
    <scope>NUCLEOTIDE SEQUENCE</scope>
    <source>
        <strain evidence="4">BMAN</strain>
    </source>
</reference>
<dbReference type="InterPro" id="IPR036322">
    <property type="entry name" value="WD40_repeat_dom_sf"/>
</dbReference>
<evidence type="ECO:0000256" key="1">
    <source>
        <dbReference type="ARBA" id="ARBA00022574"/>
    </source>
</evidence>
<gene>
    <name evidence="4" type="ORF">M0811_03935</name>
</gene>
<dbReference type="Proteomes" id="UP001149090">
    <property type="component" value="Unassembled WGS sequence"/>
</dbReference>
<comment type="similarity">
    <text evidence="3">Belongs to the WD repeat PROPPIN family.</text>
</comment>
<keyword evidence="5" id="KW-1185">Reference proteome</keyword>
<dbReference type="InterPro" id="IPR001680">
    <property type="entry name" value="WD40_rpt"/>
</dbReference>
<protein>
    <submittedName>
        <fullName evidence="4">Autophagy-related 18a isoform e</fullName>
    </submittedName>
</protein>
<dbReference type="Gene3D" id="2.130.10.10">
    <property type="entry name" value="YVTN repeat-like/Quinoprotein amine dehydrogenase"/>
    <property type="match status" value="1"/>
</dbReference>
<keyword evidence="2" id="KW-0677">Repeat</keyword>
<proteinExistence type="inferred from homology"/>
<dbReference type="InterPro" id="IPR015943">
    <property type="entry name" value="WD40/YVTN_repeat-like_dom_sf"/>
</dbReference>
<evidence type="ECO:0000313" key="4">
    <source>
        <dbReference type="EMBL" id="KAJ5080450.1"/>
    </source>
</evidence>
<dbReference type="PANTHER" id="PTHR11227">
    <property type="entry name" value="WD-REPEAT PROTEIN INTERACTING WITH PHOSPHOINOSIDES WIPI -RELATED"/>
    <property type="match status" value="1"/>
</dbReference>
<dbReference type="Pfam" id="PF21032">
    <property type="entry name" value="PROPPIN"/>
    <property type="match status" value="1"/>
</dbReference>
<comment type="caution">
    <text evidence="4">The sequence shown here is derived from an EMBL/GenBank/DDBJ whole genome shotgun (WGS) entry which is preliminary data.</text>
</comment>
<evidence type="ECO:0000256" key="2">
    <source>
        <dbReference type="ARBA" id="ARBA00022737"/>
    </source>
</evidence>
<dbReference type="EMBL" id="JAPDFW010000011">
    <property type="protein sequence ID" value="KAJ5080450.1"/>
    <property type="molecule type" value="Genomic_DNA"/>
</dbReference>
<accession>A0A9Q0M036</accession>
<dbReference type="GO" id="GO:0005737">
    <property type="term" value="C:cytoplasm"/>
    <property type="evidence" value="ECO:0007669"/>
    <property type="project" value="UniProtKB-ARBA"/>
</dbReference>
<evidence type="ECO:0000313" key="5">
    <source>
        <dbReference type="Proteomes" id="UP001149090"/>
    </source>
</evidence>
<dbReference type="SMART" id="SM00320">
    <property type="entry name" value="WD40"/>
    <property type="match status" value="2"/>
</dbReference>
<name>A0A9Q0M036_ANAIG</name>